<dbReference type="EMBL" id="CP115965">
    <property type="protein sequence ID" value="WZW98876.1"/>
    <property type="molecule type" value="Genomic_DNA"/>
</dbReference>
<keyword evidence="4" id="KW-1185">Reference proteome</keyword>
<feature type="compositionally biased region" description="Pro residues" evidence="1">
    <location>
        <begin position="245"/>
        <end position="259"/>
    </location>
</feature>
<keyword evidence="2" id="KW-0472">Membrane</keyword>
<dbReference type="Gene3D" id="1.25.40.10">
    <property type="entry name" value="Tetratricopeptide repeat domain"/>
    <property type="match status" value="1"/>
</dbReference>
<protein>
    <submittedName>
        <fullName evidence="3">Tetratricopeptide repeat protein</fullName>
    </submittedName>
</protein>
<dbReference type="InterPro" id="IPR011990">
    <property type="entry name" value="TPR-like_helical_dom_sf"/>
</dbReference>
<sequence>MVRESSNEPVAEGQAIPVDDPADSAADGATTTDPPTRSSVRRRPRKALLMLTGLAFAVGLGFAVWTMGDPAPAAAELPDGHPDIAQTTAMPAAAPTTPALDEAQVAALTAKVEADPSDVVSMRTLADVYFRGEQFAESATWLERFVEQQPNDLDSRLVLGVAYFNVNRVADAEAQWQRAAEISPISPHPWFNLGFARMAQDPPDVTGAVAAWERVSELAPGSGIAASAQEHRERLLASEAVGSPTPTPPASEPTPATTP</sequence>
<keyword evidence="2" id="KW-0812">Transmembrane</keyword>
<organism evidence="3 4">
    <name type="scientific">Propioniciclava soli</name>
    <dbReference type="NCBI Taxonomy" id="2775081"/>
    <lineage>
        <taxon>Bacteria</taxon>
        <taxon>Bacillati</taxon>
        <taxon>Actinomycetota</taxon>
        <taxon>Actinomycetes</taxon>
        <taxon>Propionibacteriales</taxon>
        <taxon>Propionibacteriaceae</taxon>
        <taxon>Propioniciclava</taxon>
    </lineage>
</organism>
<feature type="region of interest" description="Disordered" evidence="1">
    <location>
        <begin position="220"/>
        <end position="259"/>
    </location>
</feature>
<dbReference type="SUPFAM" id="SSF48452">
    <property type="entry name" value="TPR-like"/>
    <property type="match status" value="1"/>
</dbReference>
<feature type="region of interest" description="Disordered" evidence="1">
    <location>
        <begin position="1"/>
        <end position="44"/>
    </location>
</feature>
<evidence type="ECO:0000256" key="2">
    <source>
        <dbReference type="SAM" id="Phobius"/>
    </source>
</evidence>
<accession>A0ABZ3C9H7</accession>
<dbReference type="RefSeq" id="WP_342372766.1">
    <property type="nucleotide sequence ID" value="NZ_CP115965.1"/>
</dbReference>
<proteinExistence type="predicted"/>
<reference evidence="3 4" key="1">
    <citation type="journal article" date="2023" name="Environ Microbiome">
        <title>A coral-associated actinobacterium mitigates coral bleaching under heat stress.</title>
        <authorList>
            <person name="Li J."/>
            <person name="Zou Y."/>
            <person name="Li Q."/>
            <person name="Zhang J."/>
            <person name="Bourne D.G."/>
            <person name="Lyu Y."/>
            <person name="Liu C."/>
            <person name="Zhang S."/>
        </authorList>
    </citation>
    <scope>NUCLEOTIDE SEQUENCE [LARGE SCALE GENOMIC DNA]</scope>
    <source>
        <strain evidence="3 4">SCSIO 13291</strain>
    </source>
</reference>
<feature type="compositionally biased region" description="Low complexity" evidence="1">
    <location>
        <begin position="17"/>
        <end position="38"/>
    </location>
</feature>
<evidence type="ECO:0000313" key="4">
    <source>
        <dbReference type="Proteomes" id="UP001434337"/>
    </source>
</evidence>
<evidence type="ECO:0000256" key="1">
    <source>
        <dbReference type="SAM" id="MobiDB-lite"/>
    </source>
</evidence>
<dbReference type="Proteomes" id="UP001434337">
    <property type="component" value="Chromosome"/>
</dbReference>
<gene>
    <name evidence="3" type="ORF">PCC79_01295</name>
</gene>
<evidence type="ECO:0000313" key="3">
    <source>
        <dbReference type="EMBL" id="WZW98876.1"/>
    </source>
</evidence>
<feature type="transmembrane region" description="Helical" evidence="2">
    <location>
        <begin position="47"/>
        <end position="68"/>
    </location>
</feature>
<name>A0ABZ3C9H7_9ACTN</name>
<keyword evidence="2" id="KW-1133">Transmembrane helix</keyword>